<dbReference type="EMBL" id="WJXW01000017">
    <property type="protein sequence ID" value="KAF9729093.1"/>
    <property type="molecule type" value="Genomic_DNA"/>
</dbReference>
<gene>
    <name evidence="2" type="ORF">PMIN01_12783</name>
</gene>
<dbReference type="Proteomes" id="UP000756921">
    <property type="component" value="Unassembled WGS sequence"/>
</dbReference>
<organism evidence="2 3">
    <name type="scientific">Paraphaeosphaeria minitans</name>
    <dbReference type="NCBI Taxonomy" id="565426"/>
    <lineage>
        <taxon>Eukaryota</taxon>
        <taxon>Fungi</taxon>
        <taxon>Dikarya</taxon>
        <taxon>Ascomycota</taxon>
        <taxon>Pezizomycotina</taxon>
        <taxon>Dothideomycetes</taxon>
        <taxon>Pleosporomycetidae</taxon>
        <taxon>Pleosporales</taxon>
        <taxon>Massarineae</taxon>
        <taxon>Didymosphaeriaceae</taxon>
        <taxon>Paraphaeosphaeria</taxon>
    </lineage>
</organism>
<protein>
    <submittedName>
        <fullName evidence="2">Uncharacterized protein</fullName>
    </submittedName>
</protein>
<feature type="compositionally biased region" description="Basic and acidic residues" evidence="1">
    <location>
        <begin position="70"/>
        <end position="93"/>
    </location>
</feature>
<name>A0A9P6G5I5_9PLEO</name>
<dbReference type="OrthoDB" id="309640at2759"/>
<feature type="region of interest" description="Disordered" evidence="1">
    <location>
        <begin position="244"/>
        <end position="264"/>
    </location>
</feature>
<comment type="caution">
    <text evidence="2">The sequence shown here is derived from an EMBL/GenBank/DDBJ whole genome shotgun (WGS) entry which is preliminary data.</text>
</comment>
<feature type="compositionally biased region" description="Low complexity" evidence="1">
    <location>
        <begin position="44"/>
        <end position="53"/>
    </location>
</feature>
<dbReference type="AlphaFoldDB" id="A0A9P6G5I5"/>
<reference evidence="2" key="1">
    <citation type="journal article" date="2020" name="Mol. Plant Microbe Interact.">
        <title>Genome Sequence of the Biocontrol Agent Coniothyrium minitans strain Conio (IMI 134523).</title>
        <authorList>
            <person name="Patel D."/>
            <person name="Shittu T.A."/>
            <person name="Baroncelli R."/>
            <person name="Muthumeenakshi S."/>
            <person name="Osborne T.H."/>
            <person name="Janganan T.K."/>
            <person name="Sreenivasaprasad S."/>
        </authorList>
    </citation>
    <scope>NUCLEOTIDE SEQUENCE</scope>
    <source>
        <strain evidence="2">Conio</strain>
    </source>
</reference>
<accession>A0A9P6G5I5</accession>
<keyword evidence="3" id="KW-1185">Reference proteome</keyword>
<evidence type="ECO:0000313" key="3">
    <source>
        <dbReference type="Proteomes" id="UP000756921"/>
    </source>
</evidence>
<feature type="compositionally biased region" description="Basic and acidic residues" evidence="1">
    <location>
        <begin position="107"/>
        <end position="116"/>
    </location>
</feature>
<evidence type="ECO:0000256" key="1">
    <source>
        <dbReference type="SAM" id="MobiDB-lite"/>
    </source>
</evidence>
<feature type="compositionally biased region" description="Basic residues" evidence="1">
    <location>
        <begin position="117"/>
        <end position="134"/>
    </location>
</feature>
<proteinExistence type="predicted"/>
<evidence type="ECO:0000313" key="2">
    <source>
        <dbReference type="EMBL" id="KAF9729093.1"/>
    </source>
</evidence>
<sequence length="772" mass="85546">MAPFWESIGSTFGRAIGFGVSGSEDDHLPPTASGKRKASEPRRSSQSYQARRYPLPKPYRRAPGAYTTLAHEKGEAGPRLSEQRQERLSHIPEGEEEEESPSVTGFTEHKNSLDRRPPKRMRRRPSIPTRRRSSMRSPQGAKGDDASGVAGAAKTVSFELTDAGSIGATVPAATEANLQARLLAEYPDEDIEVRYLAQFQEDDYDDVQLSDGELGRRYFGLAPWAKNRTEWDDMMKDGRRIESRPGKTVVARTPTSTVPKSSAPEATAVEFTSDGGQSSSEVEAVALEEPGESPVKVVGRPAVRPDVKRDIKLPVKAPVKPADRPVVPAIKPVAKSAVNSPRKPVHRPVHIPAIAGFSQAKPVTLKKPPIATVAHNVVKPVAEPVIEPPDYIKEWTDAPYDRLRTICEDYPTSYLAQVQKELQEPMYAIRDVEVRDMMWQLQDGIEEVAALFQATIQPLLNTEMSKNLTRIYADQTLPTSRVLRGVAGKDWTDEEGWHDIFASDRKRRALVCGIIGNVLTEQVFKHPFFGGDVRNIDALFDLQRDLRAEDAFHRKHESAKLLSSLTIEKTPNNAPNDPKTILHPPENFTTHVDVVVNALDTHLRPLLRNLCGYRPVSRIGATAVHWSLVQALTRLVGTAGLLALQMAVDPFTVYHHVPVANGDRFSHALHEAVNRADMERTHPRSSETVFPSEEVWRRARYDEAVVGMVLMDGLTAYRAGGWEAAGSDPGWDGDGFVGRVYAKDGDGGRGYRGRVLTHGWVFCEWQGARRVA</sequence>
<feature type="region of interest" description="Disordered" evidence="1">
    <location>
        <begin position="15"/>
        <end position="149"/>
    </location>
</feature>